<dbReference type="PANTHER" id="PTHR31760:SF0">
    <property type="entry name" value="S-ADENOSYL-L-METHIONINE-DEPENDENT METHYLTRANSFERASES SUPERFAMILY PROTEIN"/>
    <property type="match status" value="1"/>
</dbReference>
<protein>
    <recommendedName>
        <fullName evidence="6">Ribosomal RNA small subunit methyltransferase G</fullName>
        <ecNumber evidence="6">2.1.1.-</ecNumber>
    </recommendedName>
    <alternativeName>
        <fullName evidence="6">16S rRNA 7-methylguanosine methyltransferase</fullName>
        <shortName evidence="6">16S rRNA m7G methyltransferase</shortName>
    </alternativeName>
</protein>
<dbReference type="GO" id="GO:0070043">
    <property type="term" value="F:rRNA (guanine-N7-)-methyltransferase activity"/>
    <property type="evidence" value="ECO:0007669"/>
    <property type="project" value="UniProtKB-UniRule"/>
</dbReference>
<dbReference type="CDD" id="cd02440">
    <property type="entry name" value="AdoMet_MTases"/>
    <property type="match status" value="1"/>
</dbReference>
<sequence length="238" mass="26745">MSNVDTLKSGIEELNISIDNEKIDKFNIYKELLKDWNDKINLTAITDDKEIDIKHFLDSISIFKTNKLQGSKKIIDIGTGGGFPGVPIKIVNEEAEVVLLDGLNKRLKFLDEVIDKLNLKGITTLHGRAEEYSRKEEYREVFDIAVSRAVASLNTLSEYCIPFVKVDGYFIAMKGPDVEEEIKGSKNAIKLLGGKIEDKIDIKLPHSDITHNLLVIRKISHTPTKYPRGGGKPKKKPL</sequence>
<evidence type="ECO:0000256" key="6">
    <source>
        <dbReference type="HAMAP-Rule" id="MF_00074"/>
    </source>
</evidence>
<evidence type="ECO:0000256" key="3">
    <source>
        <dbReference type="ARBA" id="ARBA00022603"/>
    </source>
</evidence>
<feature type="binding site" evidence="6">
    <location>
        <begin position="129"/>
        <end position="130"/>
    </location>
    <ligand>
        <name>S-adenosyl-L-methionine</name>
        <dbReference type="ChEBI" id="CHEBI:59789"/>
    </ligand>
</feature>
<dbReference type="HAMAP" id="MF_00074">
    <property type="entry name" value="16SrRNA_methyltr_G"/>
    <property type="match status" value="1"/>
</dbReference>
<comment type="caution">
    <text evidence="7">The sequence shown here is derived from an EMBL/GenBank/DDBJ whole genome shotgun (WGS) entry which is preliminary data.</text>
</comment>
<dbReference type="Pfam" id="PF02527">
    <property type="entry name" value="GidB"/>
    <property type="match status" value="1"/>
</dbReference>
<feature type="binding site" evidence="6">
    <location>
        <position position="148"/>
    </location>
    <ligand>
        <name>S-adenosyl-L-methionine</name>
        <dbReference type="ChEBI" id="CHEBI:59789"/>
    </ligand>
</feature>
<organism evidence="7 8">
    <name type="scientific">Gottschalkia purinilytica</name>
    <name type="common">Clostridium purinilyticum</name>
    <dbReference type="NCBI Taxonomy" id="1503"/>
    <lineage>
        <taxon>Bacteria</taxon>
        <taxon>Bacillati</taxon>
        <taxon>Bacillota</taxon>
        <taxon>Tissierellia</taxon>
        <taxon>Tissierellales</taxon>
        <taxon>Gottschalkiaceae</taxon>
        <taxon>Gottschalkia</taxon>
    </lineage>
</organism>
<dbReference type="SUPFAM" id="SSF53335">
    <property type="entry name" value="S-adenosyl-L-methionine-dependent methyltransferases"/>
    <property type="match status" value="1"/>
</dbReference>
<comment type="subcellular location">
    <subcellularLocation>
        <location evidence="6">Cytoplasm</location>
    </subcellularLocation>
</comment>
<evidence type="ECO:0000256" key="4">
    <source>
        <dbReference type="ARBA" id="ARBA00022679"/>
    </source>
</evidence>
<dbReference type="PANTHER" id="PTHR31760">
    <property type="entry name" value="S-ADENOSYL-L-METHIONINE-DEPENDENT METHYLTRANSFERASES SUPERFAMILY PROTEIN"/>
    <property type="match status" value="1"/>
</dbReference>
<dbReference type="FunFam" id="3.40.50.150:FF:000041">
    <property type="entry name" value="Ribosomal RNA small subunit methyltransferase G"/>
    <property type="match status" value="1"/>
</dbReference>
<evidence type="ECO:0000313" key="8">
    <source>
        <dbReference type="Proteomes" id="UP000037267"/>
    </source>
</evidence>
<evidence type="ECO:0000256" key="1">
    <source>
        <dbReference type="ARBA" id="ARBA00022490"/>
    </source>
</evidence>
<dbReference type="AlphaFoldDB" id="A0A0L0W6V5"/>
<feature type="binding site" evidence="6">
    <location>
        <position position="78"/>
    </location>
    <ligand>
        <name>S-adenosyl-L-methionine</name>
        <dbReference type="ChEBI" id="CHEBI:59789"/>
    </ligand>
</feature>
<dbReference type="InterPro" id="IPR003682">
    <property type="entry name" value="rRNA_ssu_MeTfrase_G"/>
</dbReference>
<dbReference type="Gene3D" id="3.40.50.150">
    <property type="entry name" value="Vaccinia Virus protein VP39"/>
    <property type="match status" value="1"/>
</dbReference>
<keyword evidence="4 6" id="KW-0808">Transferase</keyword>
<keyword evidence="2 6" id="KW-0698">rRNA processing</keyword>
<dbReference type="RefSeq" id="WP_050356374.1">
    <property type="nucleotide sequence ID" value="NZ_LGSS01000019.1"/>
</dbReference>
<gene>
    <name evidence="6 7" type="primary">rsmG</name>
    <name evidence="7" type="ORF">CLPU_19c00240</name>
</gene>
<dbReference type="PATRIC" id="fig|1503.3.peg.836"/>
<dbReference type="STRING" id="1503.CLPU_19c00240"/>
<dbReference type="EC" id="2.1.1.-" evidence="6"/>
<keyword evidence="1 6" id="KW-0963">Cytoplasm</keyword>
<dbReference type="PIRSF" id="PIRSF003078">
    <property type="entry name" value="GidB"/>
    <property type="match status" value="1"/>
</dbReference>
<reference evidence="8" key="1">
    <citation type="submission" date="2015-07" db="EMBL/GenBank/DDBJ databases">
        <title>Draft genome sequence of the purine-degrading Gottschalkia purinilyticum DSM 1384 (formerly Clostridium purinilyticum).</title>
        <authorList>
            <person name="Poehlein A."/>
            <person name="Schiel-Bengelsdorf B."/>
            <person name="Bengelsdorf F.R."/>
            <person name="Daniel R."/>
            <person name="Duerre P."/>
        </authorList>
    </citation>
    <scope>NUCLEOTIDE SEQUENCE [LARGE SCALE GENOMIC DNA]</scope>
    <source>
        <strain evidence="8">DSM 1384</strain>
    </source>
</reference>
<keyword evidence="3 6" id="KW-0489">Methyltransferase</keyword>
<evidence type="ECO:0000256" key="5">
    <source>
        <dbReference type="ARBA" id="ARBA00022691"/>
    </source>
</evidence>
<comment type="similarity">
    <text evidence="6">Belongs to the methyltransferase superfamily. RNA methyltransferase RsmG family.</text>
</comment>
<feature type="binding site" evidence="6">
    <location>
        <position position="83"/>
    </location>
    <ligand>
        <name>S-adenosyl-L-methionine</name>
        <dbReference type="ChEBI" id="CHEBI:59789"/>
    </ligand>
</feature>
<dbReference type="NCBIfam" id="TIGR00138">
    <property type="entry name" value="rsmG_gidB"/>
    <property type="match status" value="1"/>
</dbReference>
<dbReference type="Proteomes" id="UP000037267">
    <property type="component" value="Unassembled WGS sequence"/>
</dbReference>
<dbReference type="EMBL" id="LGSS01000019">
    <property type="protein sequence ID" value="KNF07288.1"/>
    <property type="molecule type" value="Genomic_DNA"/>
</dbReference>
<dbReference type="GO" id="GO:0005829">
    <property type="term" value="C:cytosol"/>
    <property type="evidence" value="ECO:0007669"/>
    <property type="project" value="TreeGrafter"/>
</dbReference>
<proteinExistence type="inferred from homology"/>
<comment type="caution">
    <text evidence="6">Lacks conserved residue(s) required for the propagation of feature annotation.</text>
</comment>
<evidence type="ECO:0000313" key="7">
    <source>
        <dbReference type="EMBL" id="KNF07288.1"/>
    </source>
</evidence>
<comment type="function">
    <text evidence="6">Specifically methylates the N7 position of a guanine in 16S rRNA.</text>
</comment>
<keyword evidence="8" id="KW-1185">Reference proteome</keyword>
<name>A0A0L0W6V5_GOTPU</name>
<accession>A0A0L0W6V5</accession>
<dbReference type="InterPro" id="IPR029063">
    <property type="entry name" value="SAM-dependent_MTases_sf"/>
</dbReference>
<dbReference type="OrthoDB" id="9808773at2"/>
<evidence type="ECO:0000256" key="2">
    <source>
        <dbReference type="ARBA" id="ARBA00022552"/>
    </source>
</evidence>
<keyword evidence="5 6" id="KW-0949">S-adenosyl-L-methionine</keyword>